<comment type="subcellular location">
    <subcellularLocation>
        <location evidence="1">Membrane</location>
        <topology evidence="1">Multi-pass membrane protein</topology>
    </subcellularLocation>
</comment>
<sequence length="511" mass="56168">MENPARRPYTWKVVFMIIGVAWGSASYGYAGSIIATTLGQPSFYAYMGLDSAPNAAALIGTMNGLFYAGGFIGATGIGKVSDRYGRKFSLALGAGITLISNALLAGSVNTTMFIIFRFFQGIGAFIELATVPLWITEVVPPKDRGILCDIHPIFANVGYVTASYVGVGFYYFKTAAGNEWRAPLALGCLPCILGLMSLAFVPESPRYLLIRGKTEQAWKIVRDLHHAPNELDHSFAEQEFTLMREQILFETSNKVSVMEMLRTPSYRKRLIIGCGLPFVLMSSGVLVINNYGTLLYAGLGFNPEQQLHLQAGWLAVSFVCNVLAVLVVERLPRPYLITVGLVGALFALVSECAIQAIYLGTDNRSALSAGVAMLYVYVFFFGVFLDGPMFFYLGEIFPTHLRSTGMTMGMASLSLANIIWLQAAPTAFVTIGWRYYLFFIIITFLSIFWVFFTFPDTRNLPLEEISRLFGDEAHQGSQINTSSVNAAEEGKGGDEGHLEYNDTSTPLKQLQ</sequence>
<dbReference type="EMBL" id="NAJM01000022">
    <property type="protein sequence ID" value="RVX70493.1"/>
    <property type="molecule type" value="Genomic_DNA"/>
</dbReference>
<dbReference type="InterPro" id="IPR050360">
    <property type="entry name" value="MFS_Sugar_Transporters"/>
</dbReference>
<dbReference type="Proteomes" id="UP000288859">
    <property type="component" value="Unassembled WGS sequence"/>
</dbReference>
<feature type="transmembrane region" description="Helical" evidence="7">
    <location>
        <begin position="435"/>
        <end position="454"/>
    </location>
</feature>
<dbReference type="PROSITE" id="PS50850">
    <property type="entry name" value="MFS"/>
    <property type="match status" value="1"/>
</dbReference>
<feature type="transmembrane region" description="Helical" evidence="7">
    <location>
        <begin position="335"/>
        <end position="360"/>
    </location>
</feature>
<dbReference type="PANTHER" id="PTHR48022:SF11">
    <property type="entry name" value="MONOSACCHARIDE TRANSPORTER (HXT8), PUTATIVE (AFU_ORTHOLOGUE AFUA_2G08120)-RELATED"/>
    <property type="match status" value="1"/>
</dbReference>
<feature type="transmembrane region" description="Helical" evidence="7">
    <location>
        <begin position="114"/>
        <end position="135"/>
    </location>
</feature>
<keyword evidence="5 7" id="KW-0472">Membrane</keyword>
<feature type="transmembrane region" description="Helical" evidence="7">
    <location>
        <begin position="12"/>
        <end position="35"/>
    </location>
</feature>
<feature type="compositionally biased region" description="Polar residues" evidence="6">
    <location>
        <begin position="501"/>
        <end position="511"/>
    </location>
</feature>
<dbReference type="InterPro" id="IPR020846">
    <property type="entry name" value="MFS_dom"/>
</dbReference>
<evidence type="ECO:0000313" key="10">
    <source>
        <dbReference type="Proteomes" id="UP000288859"/>
    </source>
</evidence>
<dbReference type="Pfam" id="PF00083">
    <property type="entry name" value="Sugar_tr"/>
    <property type="match status" value="1"/>
</dbReference>
<protein>
    <recommendedName>
        <fullName evidence="8">Major facilitator superfamily (MFS) profile domain-containing protein</fullName>
    </recommendedName>
</protein>
<reference evidence="9 10" key="1">
    <citation type="submission" date="2017-03" db="EMBL/GenBank/DDBJ databases">
        <title>Genomes of endolithic fungi from Antarctica.</title>
        <authorList>
            <person name="Coleine C."/>
            <person name="Masonjones S."/>
            <person name="Stajich J.E."/>
        </authorList>
    </citation>
    <scope>NUCLEOTIDE SEQUENCE [LARGE SCALE GENOMIC DNA]</scope>
    <source>
        <strain evidence="9 10">CCFEE 6314</strain>
    </source>
</reference>
<evidence type="ECO:0000256" key="6">
    <source>
        <dbReference type="SAM" id="MobiDB-lite"/>
    </source>
</evidence>
<dbReference type="PROSITE" id="PS00216">
    <property type="entry name" value="SUGAR_TRANSPORT_1"/>
    <property type="match status" value="1"/>
</dbReference>
<evidence type="ECO:0000256" key="3">
    <source>
        <dbReference type="ARBA" id="ARBA00022692"/>
    </source>
</evidence>
<keyword evidence="4 7" id="KW-1133">Transmembrane helix</keyword>
<feature type="transmembrane region" description="Helical" evidence="7">
    <location>
        <begin position="55"/>
        <end position="76"/>
    </location>
</feature>
<dbReference type="InterPro" id="IPR036259">
    <property type="entry name" value="MFS_trans_sf"/>
</dbReference>
<organism evidence="9 10">
    <name type="scientific">Exophiala mesophila</name>
    <name type="common">Black yeast-like fungus</name>
    <dbReference type="NCBI Taxonomy" id="212818"/>
    <lineage>
        <taxon>Eukaryota</taxon>
        <taxon>Fungi</taxon>
        <taxon>Dikarya</taxon>
        <taxon>Ascomycota</taxon>
        <taxon>Pezizomycotina</taxon>
        <taxon>Eurotiomycetes</taxon>
        <taxon>Chaetothyriomycetidae</taxon>
        <taxon>Chaetothyriales</taxon>
        <taxon>Herpotrichiellaceae</taxon>
        <taxon>Exophiala</taxon>
    </lineage>
</organism>
<feature type="transmembrane region" description="Helical" evidence="7">
    <location>
        <begin position="270"/>
        <end position="291"/>
    </location>
</feature>
<feature type="transmembrane region" description="Helical" evidence="7">
    <location>
        <begin position="372"/>
        <end position="393"/>
    </location>
</feature>
<name>A0A438N410_EXOME</name>
<dbReference type="VEuPathDB" id="FungiDB:PV10_08988"/>
<feature type="compositionally biased region" description="Basic and acidic residues" evidence="6">
    <location>
        <begin position="488"/>
        <end position="500"/>
    </location>
</feature>
<accession>A0A438N410</accession>
<comment type="caution">
    <text evidence="9">The sequence shown here is derived from an EMBL/GenBank/DDBJ whole genome shotgun (WGS) entry which is preliminary data.</text>
</comment>
<evidence type="ECO:0000256" key="5">
    <source>
        <dbReference type="ARBA" id="ARBA00023136"/>
    </source>
</evidence>
<comment type="similarity">
    <text evidence="2">Belongs to the major facilitator superfamily. Sugar transporter (TC 2.A.1.1) family.</text>
</comment>
<dbReference type="InterPro" id="IPR005829">
    <property type="entry name" value="Sugar_transporter_CS"/>
</dbReference>
<feature type="transmembrane region" description="Helical" evidence="7">
    <location>
        <begin position="311"/>
        <end position="328"/>
    </location>
</feature>
<evidence type="ECO:0000256" key="7">
    <source>
        <dbReference type="SAM" id="Phobius"/>
    </source>
</evidence>
<keyword evidence="3 7" id="KW-0812">Transmembrane</keyword>
<feature type="transmembrane region" description="Helical" evidence="7">
    <location>
        <begin position="405"/>
        <end position="423"/>
    </location>
</feature>
<dbReference type="InterPro" id="IPR005828">
    <property type="entry name" value="MFS_sugar_transport-like"/>
</dbReference>
<evidence type="ECO:0000256" key="2">
    <source>
        <dbReference type="ARBA" id="ARBA00010992"/>
    </source>
</evidence>
<feature type="domain" description="Major facilitator superfamily (MFS) profile" evidence="8">
    <location>
        <begin position="16"/>
        <end position="458"/>
    </location>
</feature>
<gene>
    <name evidence="9" type="ORF">B0A52_05144</name>
</gene>
<evidence type="ECO:0000256" key="1">
    <source>
        <dbReference type="ARBA" id="ARBA00004141"/>
    </source>
</evidence>
<dbReference type="OrthoDB" id="6612291at2759"/>
<dbReference type="GO" id="GO:0016020">
    <property type="term" value="C:membrane"/>
    <property type="evidence" value="ECO:0007669"/>
    <property type="project" value="UniProtKB-SubCell"/>
</dbReference>
<dbReference type="GO" id="GO:0005351">
    <property type="term" value="F:carbohydrate:proton symporter activity"/>
    <property type="evidence" value="ECO:0007669"/>
    <property type="project" value="TreeGrafter"/>
</dbReference>
<evidence type="ECO:0000313" key="9">
    <source>
        <dbReference type="EMBL" id="RVX70493.1"/>
    </source>
</evidence>
<proteinExistence type="inferred from homology"/>
<dbReference type="PANTHER" id="PTHR48022">
    <property type="entry name" value="PLASTIDIC GLUCOSE TRANSPORTER 4"/>
    <property type="match status" value="1"/>
</dbReference>
<evidence type="ECO:0000259" key="8">
    <source>
        <dbReference type="PROSITE" id="PS50850"/>
    </source>
</evidence>
<dbReference type="SUPFAM" id="SSF103473">
    <property type="entry name" value="MFS general substrate transporter"/>
    <property type="match status" value="1"/>
</dbReference>
<feature type="region of interest" description="Disordered" evidence="6">
    <location>
        <begin position="480"/>
        <end position="511"/>
    </location>
</feature>
<dbReference type="Gene3D" id="1.20.1250.20">
    <property type="entry name" value="MFS general substrate transporter like domains"/>
    <property type="match status" value="1"/>
</dbReference>
<feature type="transmembrane region" description="Helical" evidence="7">
    <location>
        <begin position="147"/>
        <end position="172"/>
    </location>
</feature>
<dbReference type="AlphaFoldDB" id="A0A438N410"/>
<evidence type="ECO:0000256" key="4">
    <source>
        <dbReference type="ARBA" id="ARBA00022989"/>
    </source>
</evidence>